<comment type="similarity">
    <text evidence="1 8">Belongs to the FGGY kinase family.</text>
</comment>
<evidence type="ECO:0000259" key="11">
    <source>
        <dbReference type="Pfam" id="PF02782"/>
    </source>
</evidence>
<dbReference type="GO" id="GO:0005524">
    <property type="term" value="F:ATP binding"/>
    <property type="evidence" value="ECO:0007669"/>
    <property type="project" value="UniProtKB-KW"/>
</dbReference>
<dbReference type="PROSITE" id="PS00445">
    <property type="entry name" value="FGGY_KINASES_2"/>
    <property type="match status" value="1"/>
</dbReference>
<evidence type="ECO:0000256" key="5">
    <source>
        <dbReference type="ARBA" id="ARBA00022777"/>
    </source>
</evidence>
<evidence type="ECO:0000256" key="6">
    <source>
        <dbReference type="ARBA" id="ARBA00022840"/>
    </source>
</evidence>
<keyword evidence="5 8" id="KW-0418">Kinase</keyword>
<dbReference type="SUPFAM" id="SSF53067">
    <property type="entry name" value="Actin-like ATPase domain"/>
    <property type="match status" value="2"/>
</dbReference>
<dbReference type="Gene3D" id="3.30.420.40">
    <property type="match status" value="2"/>
</dbReference>
<dbReference type="InterPro" id="IPR050406">
    <property type="entry name" value="FGGY_Carb_Kinase"/>
</dbReference>
<keyword evidence="6 9" id="KW-0067">ATP-binding</keyword>
<evidence type="ECO:0000256" key="2">
    <source>
        <dbReference type="ARBA" id="ARBA00022629"/>
    </source>
</evidence>
<dbReference type="OrthoDB" id="9805576at2"/>
<dbReference type="Proteomes" id="UP000005384">
    <property type="component" value="Unassembled WGS sequence"/>
</dbReference>
<name>G5IK11_9FIRM</name>
<dbReference type="AlphaFoldDB" id="G5IK11"/>
<dbReference type="Pfam" id="PF02782">
    <property type="entry name" value="FGGY_C"/>
    <property type="match status" value="1"/>
</dbReference>
<dbReference type="InterPro" id="IPR000577">
    <property type="entry name" value="Carb_kinase_FGGY"/>
</dbReference>
<dbReference type="InterPro" id="IPR018484">
    <property type="entry name" value="FGGY_N"/>
</dbReference>
<sequence>MRQYVLGIDIGSGSVKLTLLGNDGVIGAAVGCEYPTSYPQVGWAEQKPEDWCLAFRKAFGELVERTGIRPEMIEALFPDAATHTAVLLDERKQPIGNAIHWTDQRSGEEVEELNRNHLGEILEKTLNQPTVIWTLPQMMWLRKHEPERWGQIRHLLFAKDYLRYRLTGELGTDYIDAMGSMFYDAVGQEWSEPLCRIAGIRMDWLPRVSGPEETAGYVTKQAAEEFGLAEGTRVLTGTSDTAMEMVAAGSVEPGHATVKLATAGRICVVTEQFKQSPYLFNYRHVVPGLWYPGTATSSCAASFRWYRDSIGRESFDELCEKAQEILPGSEGLIFHPYLQGELTPYNDSSLRASYVGISSRHTTEHFTRATLEGIAYSMKDCMNVITGLGMDMSRLRIIGGGAKSGLWRQIVADVLGMSLEKTEVDDSSFGSAIMAAVGAGWYRDVREAVEACVRIRSVTHPIPEHGQVYENAFHRYRRIQQALEEIYHE</sequence>
<dbReference type="EC" id="2.7.1.17" evidence="9"/>
<keyword evidence="7 9" id="KW-0119">Carbohydrate metabolism</keyword>
<protein>
    <recommendedName>
        <fullName evidence="9">Xylulose kinase</fullName>
        <shortName evidence="9">Xylulokinase</shortName>
        <ecNumber evidence="9">2.7.1.17</ecNumber>
    </recommendedName>
</protein>
<dbReference type="InterPro" id="IPR018485">
    <property type="entry name" value="FGGY_C"/>
</dbReference>
<accession>G5IK11</accession>
<comment type="caution">
    <text evidence="12">The sequence shown here is derived from an EMBL/GenBank/DDBJ whole genome shotgun (WGS) entry which is preliminary data.</text>
</comment>
<reference evidence="12 13" key="1">
    <citation type="submission" date="2011-08" db="EMBL/GenBank/DDBJ databases">
        <title>The Genome Sequence of Clostridium hathewayi WAL-18680.</title>
        <authorList>
            <consortium name="The Broad Institute Genome Sequencing Platform"/>
            <person name="Earl A."/>
            <person name="Ward D."/>
            <person name="Feldgarden M."/>
            <person name="Gevers D."/>
            <person name="Finegold S.M."/>
            <person name="Summanen P.H."/>
            <person name="Molitoris D.R."/>
            <person name="Song M."/>
            <person name="Daigneault M."/>
            <person name="Allen-Vercoe E."/>
            <person name="Young S.K."/>
            <person name="Zeng Q."/>
            <person name="Gargeya S."/>
            <person name="Fitzgerald M."/>
            <person name="Haas B."/>
            <person name="Abouelleil A."/>
            <person name="Alvarado L."/>
            <person name="Arachchi H.M."/>
            <person name="Berlin A."/>
            <person name="Brown A."/>
            <person name="Chapman S.B."/>
            <person name="Chen Z."/>
            <person name="Dunbar C."/>
            <person name="Freedman E."/>
            <person name="Gearin G."/>
            <person name="Gellesch M."/>
            <person name="Goldberg J."/>
            <person name="Griggs A."/>
            <person name="Gujja S."/>
            <person name="Heiman D."/>
            <person name="Howarth C."/>
            <person name="Larson L."/>
            <person name="Lui A."/>
            <person name="MacDonald P.J.P."/>
            <person name="Montmayeur A."/>
            <person name="Murphy C."/>
            <person name="Neiman D."/>
            <person name="Pearson M."/>
            <person name="Priest M."/>
            <person name="Roberts A."/>
            <person name="Saif S."/>
            <person name="Shea T."/>
            <person name="Shenoy N."/>
            <person name="Sisk P."/>
            <person name="Stolte C."/>
            <person name="Sykes S."/>
            <person name="Wortman J."/>
            <person name="Nusbaum C."/>
            <person name="Birren B."/>
        </authorList>
    </citation>
    <scope>NUCLEOTIDE SEQUENCE [LARGE SCALE GENOMIC DNA]</scope>
    <source>
        <strain evidence="12 13">WAL-18680</strain>
    </source>
</reference>
<dbReference type="InterPro" id="IPR006000">
    <property type="entry name" value="Xylulokinase"/>
</dbReference>
<evidence type="ECO:0000256" key="3">
    <source>
        <dbReference type="ARBA" id="ARBA00022679"/>
    </source>
</evidence>
<dbReference type="InterPro" id="IPR018483">
    <property type="entry name" value="Carb_kinase_FGGY_CS"/>
</dbReference>
<feature type="domain" description="Carbohydrate kinase FGGY N-terminal" evidence="10">
    <location>
        <begin position="4"/>
        <end position="245"/>
    </location>
</feature>
<evidence type="ECO:0000313" key="13">
    <source>
        <dbReference type="Proteomes" id="UP000005384"/>
    </source>
</evidence>
<keyword evidence="13" id="KW-1185">Reference proteome</keyword>
<dbReference type="EMBL" id="ADLN01000105">
    <property type="protein sequence ID" value="EHI58195.1"/>
    <property type="molecule type" value="Genomic_DNA"/>
</dbReference>
<dbReference type="RefSeq" id="WP_006781830.1">
    <property type="nucleotide sequence ID" value="NZ_CP040506.1"/>
</dbReference>
<evidence type="ECO:0000259" key="10">
    <source>
        <dbReference type="Pfam" id="PF00370"/>
    </source>
</evidence>
<evidence type="ECO:0000256" key="8">
    <source>
        <dbReference type="RuleBase" id="RU003733"/>
    </source>
</evidence>
<gene>
    <name evidence="9" type="primary">xylB</name>
    <name evidence="12" type="ORF">HMPREF9473_03839</name>
</gene>
<evidence type="ECO:0000256" key="1">
    <source>
        <dbReference type="ARBA" id="ARBA00009156"/>
    </source>
</evidence>
<evidence type="ECO:0000256" key="9">
    <source>
        <dbReference type="RuleBase" id="RU364073"/>
    </source>
</evidence>
<dbReference type="HOGENOM" id="CLU_009281_3_0_9"/>
<organism evidence="12 13">
    <name type="scientific">Hungatella hathewayi WAL-18680</name>
    <dbReference type="NCBI Taxonomy" id="742737"/>
    <lineage>
        <taxon>Bacteria</taxon>
        <taxon>Bacillati</taxon>
        <taxon>Bacillota</taxon>
        <taxon>Clostridia</taxon>
        <taxon>Lachnospirales</taxon>
        <taxon>Lachnospiraceae</taxon>
        <taxon>Hungatella</taxon>
    </lineage>
</organism>
<keyword evidence="2 9" id="KW-0859">Xylose metabolism</keyword>
<dbReference type="CDD" id="cd07808">
    <property type="entry name" value="ASKHA_NBD_FGGY_EcXK-like"/>
    <property type="match status" value="1"/>
</dbReference>
<evidence type="ECO:0000256" key="7">
    <source>
        <dbReference type="ARBA" id="ARBA00023277"/>
    </source>
</evidence>
<dbReference type="InterPro" id="IPR043129">
    <property type="entry name" value="ATPase_NBD"/>
</dbReference>
<dbReference type="PIRSF" id="PIRSF000538">
    <property type="entry name" value="GlpK"/>
    <property type="match status" value="1"/>
</dbReference>
<dbReference type="GO" id="GO:0042732">
    <property type="term" value="P:D-xylose metabolic process"/>
    <property type="evidence" value="ECO:0007669"/>
    <property type="project" value="UniProtKB-KW"/>
</dbReference>
<feature type="domain" description="Carbohydrate kinase FGGY C-terminal" evidence="11">
    <location>
        <begin position="283"/>
        <end position="438"/>
    </location>
</feature>
<dbReference type="PANTHER" id="PTHR43095:SF5">
    <property type="entry name" value="XYLULOSE KINASE"/>
    <property type="match status" value="1"/>
</dbReference>
<keyword evidence="3 8" id="KW-0808">Transferase</keyword>
<dbReference type="NCBIfam" id="TIGR01312">
    <property type="entry name" value="XylB"/>
    <property type="match status" value="1"/>
</dbReference>
<keyword evidence="4 9" id="KW-0547">Nucleotide-binding</keyword>
<dbReference type="GO" id="GO:0004856">
    <property type="term" value="F:D-xylulokinase activity"/>
    <property type="evidence" value="ECO:0007669"/>
    <property type="project" value="UniProtKB-EC"/>
</dbReference>
<evidence type="ECO:0000256" key="4">
    <source>
        <dbReference type="ARBA" id="ARBA00022741"/>
    </source>
</evidence>
<dbReference type="PATRIC" id="fig|742737.3.peg.3818"/>
<proteinExistence type="inferred from homology"/>
<comment type="catalytic activity">
    <reaction evidence="9">
        <text>D-xylulose + ATP = D-xylulose 5-phosphate + ADP + H(+)</text>
        <dbReference type="Rhea" id="RHEA:10964"/>
        <dbReference type="ChEBI" id="CHEBI:15378"/>
        <dbReference type="ChEBI" id="CHEBI:17140"/>
        <dbReference type="ChEBI" id="CHEBI:30616"/>
        <dbReference type="ChEBI" id="CHEBI:57737"/>
        <dbReference type="ChEBI" id="CHEBI:456216"/>
        <dbReference type="EC" id="2.7.1.17"/>
    </reaction>
</comment>
<dbReference type="PANTHER" id="PTHR43095">
    <property type="entry name" value="SUGAR KINASE"/>
    <property type="match status" value="1"/>
</dbReference>
<dbReference type="Pfam" id="PF00370">
    <property type="entry name" value="FGGY_N"/>
    <property type="match status" value="1"/>
</dbReference>
<dbReference type="GO" id="GO:0005997">
    <property type="term" value="P:xylulose metabolic process"/>
    <property type="evidence" value="ECO:0007669"/>
    <property type="project" value="InterPro"/>
</dbReference>
<evidence type="ECO:0000313" key="12">
    <source>
        <dbReference type="EMBL" id="EHI58195.1"/>
    </source>
</evidence>